<keyword evidence="1" id="KW-0732">Signal</keyword>
<feature type="signal peptide" evidence="1">
    <location>
        <begin position="1"/>
        <end position="21"/>
    </location>
</feature>
<protein>
    <recommendedName>
        <fullName evidence="4">Beta/Gamma crystallin</fullName>
    </recommendedName>
</protein>
<proteinExistence type="predicted"/>
<dbReference type="EMBL" id="CP095072">
    <property type="protein sequence ID" value="UOQ49800.1"/>
    <property type="molecule type" value="Genomic_DNA"/>
</dbReference>
<evidence type="ECO:0000313" key="3">
    <source>
        <dbReference type="Proteomes" id="UP000831782"/>
    </source>
</evidence>
<feature type="chain" id="PRO_5046210614" description="Beta/Gamma crystallin" evidence="1">
    <location>
        <begin position="22"/>
        <end position="130"/>
    </location>
</feature>
<organism evidence="2 3">
    <name type="scientific">Gracilibacillus caseinilyticus</name>
    <dbReference type="NCBI Taxonomy" id="2932256"/>
    <lineage>
        <taxon>Bacteria</taxon>
        <taxon>Bacillati</taxon>
        <taxon>Bacillota</taxon>
        <taxon>Bacilli</taxon>
        <taxon>Bacillales</taxon>
        <taxon>Bacillaceae</taxon>
        <taxon>Gracilibacillus</taxon>
    </lineage>
</organism>
<evidence type="ECO:0000313" key="2">
    <source>
        <dbReference type="EMBL" id="UOQ49800.1"/>
    </source>
</evidence>
<name>A0ABY4EZU9_9BACI</name>
<evidence type="ECO:0008006" key="4">
    <source>
        <dbReference type="Google" id="ProtNLM"/>
    </source>
</evidence>
<evidence type="ECO:0000256" key="1">
    <source>
        <dbReference type="SAM" id="SignalP"/>
    </source>
</evidence>
<reference evidence="2 3" key="1">
    <citation type="submission" date="2022-04" db="EMBL/GenBank/DDBJ databases">
        <title>Gracilibacillus sp. isolated from saltern.</title>
        <authorList>
            <person name="Won M."/>
            <person name="Lee C.-M."/>
            <person name="Woen H.-Y."/>
            <person name="Kwon S.-W."/>
        </authorList>
    </citation>
    <scope>NUCLEOTIDE SEQUENCE [LARGE SCALE GENOMIC DNA]</scope>
    <source>
        <strain evidence="2 3">SSWR10-1</strain>
    </source>
</reference>
<keyword evidence="3" id="KW-1185">Reference proteome</keyword>
<sequence>MFKKVCSLLIIPIIIILVSSAFPSETKAASNYQWFATGDGYWDGTFKARSGQDVTVFINDWGQWGHYNDWLKVRLCRVGGGCTIYKLVVYDDKNWTTFTNMAAGTYHGDVAKVHNPSNQIKGKISFRVEW</sequence>
<dbReference type="Proteomes" id="UP000831782">
    <property type="component" value="Chromosome"/>
</dbReference>
<dbReference type="RefSeq" id="WP_244722611.1">
    <property type="nucleotide sequence ID" value="NZ_CP095072.1"/>
</dbReference>
<accession>A0ABY4EZU9</accession>
<gene>
    <name evidence="2" type="ORF">MUN88_06920</name>
</gene>